<evidence type="ECO:0000256" key="2">
    <source>
        <dbReference type="ARBA" id="ARBA00023163"/>
    </source>
</evidence>
<dbReference type="InterPro" id="IPR009057">
    <property type="entry name" value="Homeodomain-like_sf"/>
</dbReference>
<reference evidence="5 6" key="1">
    <citation type="submission" date="2024-04" db="EMBL/GenBank/DDBJ databases">
        <title>Flavobacterium sp. DGU99 16S ribosomal RNA gene Genome sequencing and assembly.</title>
        <authorList>
            <person name="Park S."/>
        </authorList>
    </citation>
    <scope>NUCLEOTIDE SEQUENCE [LARGE SCALE GENOMIC DNA]</scope>
    <source>
        <strain evidence="5 6">DGU99</strain>
    </source>
</reference>
<feature type="domain" description="HAMP" evidence="4">
    <location>
        <begin position="17"/>
        <end position="55"/>
    </location>
</feature>
<dbReference type="EMBL" id="JBBYHU010000006">
    <property type="protein sequence ID" value="MEL1240355.1"/>
    <property type="molecule type" value="Genomic_DNA"/>
</dbReference>
<dbReference type="PANTHER" id="PTHR47893">
    <property type="entry name" value="REGULATORY PROTEIN PCHR"/>
    <property type="match status" value="1"/>
</dbReference>
<comment type="caution">
    <text evidence="5">The sequence shown here is derived from an EMBL/GenBank/DDBJ whole genome shotgun (WGS) entry which is preliminary data.</text>
</comment>
<evidence type="ECO:0000313" key="5">
    <source>
        <dbReference type="EMBL" id="MEL1240355.1"/>
    </source>
</evidence>
<dbReference type="SMART" id="SM00342">
    <property type="entry name" value="HTH_ARAC"/>
    <property type="match status" value="1"/>
</dbReference>
<name>A0ABU9HK22_9FLAO</name>
<protein>
    <submittedName>
        <fullName evidence="5">AraC family transcriptional regulator</fullName>
    </submittedName>
</protein>
<evidence type="ECO:0000313" key="6">
    <source>
        <dbReference type="Proteomes" id="UP001398556"/>
    </source>
</evidence>
<keyword evidence="1" id="KW-0805">Transcription regulation</keyword>
<evidence type="ECO:0000259" key="3">
    <source>
        <dbReference type="PROSITE" id="PS01124"/>
    </source>
</evidence>
<dbReference type="PROSITE" id="PS01124">
    <property type="entry name" value="HTH_ARAC_FAMILY_2"/>
    <property type="match status" value="1"/>
</dbReference>
<dbReference type="RefSeq" id="WP_341699599.1">
    <property type="nucleotide sequence ID" value="NZ_JBBYHU010000006.1"/>
</dbReference>
<evidence type="ECO:0000256" key="1">
    <source>
        <dbReference type="ARBA" id="ARBA00023015"/>
    </source>
</evidence>
<keyword evidence="2" id="KW-0804">Transcription</keyword>
<gene>
    <name evidence="5" type="ORF">AAEO59_04775</name>
</gene>
<dbReference type="Proteomes" id="UP001398556">
    <property type="component" value="Unassembled WGS sequence"/>
</dbReference>
<organism evidence="5 6">
    <name type="scientific">Flavobacterium flavipallidum</name>
    <dbReference type="NCBI Taxonomy" id="3139140"/>
    <lineage>
        <taxon>Bacteria</taxon>
        <taxon>Pseudomonadati</taxon>
        <taxon>Bacteroidota</taxon>
        <taxon>Flavobacteriia</taxon>
        <taxon>Flavobacteriales</taxon>
        <taxon>Flavobacteriaceae</taxon>
        <taxon>Flavobacterium</taxon>
    </lineage>
</organism>
<dbReference type="InterPro" id="IPR003660">
    <property type="entry name" value="HAMP_dom"/>
</dbReference>
<dbReference type="Pfam" id="PF12833">
    <property type="entry name" value="HTH_18"/>
    <property type="match status" value="1"/>
</dbReference>
<dbReference type="Gene3D" id="1.10.10.60">
    <property type="entry name" value="Homeodomain-like"/>
    <property type="match status" value="2"/>
</dbReference>
<keyword evidence="6" id="KW-1185">Reference proteome</keyword>
<dbReference type="SUPFAM" id="SSF46689">
    <property type="entry name" value="Homeodomain-like"/>
    <property type="match status" value="1"/>
</dbReference>
<dbReference type="PROSITE" id="PS50885">
    <property type="entry name" value="HAMP"/>
    <property type="match status" value="1"/>
</dbReference>
<dbReference type="InterPro" id="IPR053142">
    <property type="entry name" value="PchR_regulatory_protein"/>
</dbReference>
<dbReference type="PANTHER" id="PTHR47893:SF1">
    <property type="entry name" value="REGULATORY PROTEIN PCHR"/>
    <property type="match status" value="1"/>
</dbReference>
<proteinExistence type="predicted"/>
<sequence length="299" mass="34759">MSFKQERIVPIYKMLFEMARGNFNTSIPLAAINDELETLAVLLNMVAEEMRESIFHEGYVSTHHENKEVNHIAFILDKRLFIKSFTAEISFCSGFEGSRLLGNSIEGILIGSSFKKLEKVIQELSDTPTSMLLDFITKEQMLVTVNCSIVRLIDQEDILLQFNRIIRQQPYDPEVNTKGQHSITKIMKADAILIQKLYDYIMAHLEEPLPSIKELSRQFGTNEYKLKSGFRYFFKTSIYQFYNEERLKRAFFMIEHTQIPLKNISVMNGFNNYPNFSKAFKKRFGISPFEVVRVDDGNL</sequence>
<feature type="domain" description="HTH araC/xylS-type" evidence="3">
    <location>
        <begin position="195"/>
        <end position="294"/>
    </location>
</feature>
<evidence type="ECO:0000259" key="4">
    <source>
        <dbReference type="PROSITE" id="PS50885"/>
    </source>
</evidence>
<dbReference type="InterPro" id="IPR018060">
    <property type="entry name" value="HTH_AraC"/>
</dbReference>
<accession>A0ABU9HK22</accession>